<dbReference type="GO" id="GO:0005829">
    <property type="term" value="C:cytosol"/>
    <property type="evidence" value="ECO:0007669"/>
    <property type="project" value="TreeGrafter"/>
</dbReference>
<protein>
    <submittedName>
        <fullName evidence="5">Methionine synthase</fullName>
        <ecNumber evidence="5">2.1.1.13</ecNumber>
    </submittedName>
</protein>
<dbReference type="PROSITE" id="PS51332">
    <property type="entry name" value="B12_BINDING"/>
    <property type="match status" value="1"/>
</dbReference>
<evidence type="ECO:0000259" key="3">
    <source>
        <dbReference type="PROSITE" id="PS51332"/>
    </source>
</evidence>
<dbReference type="Pfam" id="PF02310">
    <property type="entry name" value="B12-binding"/>
    <property type="match status" value="1"/>
</dbReference>
<dbReference type="InterPro" id="IPR036594">
    <property type="entry name" value="Meth_synthase_dom"/>
</dbReference>
<dbReference type="SUPFAM" id="SSF47644">
    <property type="entry name" value="Methionine synthase domain"/>
    <property type="match status" value="1"/>
</dbReference>
<feature type="domain" description="B12-binding" evidence="3">
    <location>
        <begin position="92"/>
        <end position="217"/>
    </location>
</feature>
<comment type="caution">
    <text evidence="5">The sequence shown here is derived from an EMBL/GenBank/DDBJ whole genome shotgun (WGS) entry which is preliminary data.</text>
</comment>
<dbReference type="GO" id="GO:0008705">
    <property type="term" value="F:methionine synthase activity"/>
    <property type="evidence" value="ECO:0007669"/>
    <property type="project" value="UniProtKB-EC"/>
</dbReference>
<dbReference type="InterPro" id="IPR050554">
    <property type="entry name" value="Met_Synthase/Corrinoid"/>
</dbReference>
<dbReference type="EMBL" id="MLJW01000081">
    <property type="protein sequence ID" value="OIR01728.1"/>
    <property type="molecule type" value="Genomic_DNA"/>
</dbReference>
<dbReference type="InterPro" id="IPR006158">
    <property type="entry name" value="Cobalamin-bd"/>
</dbReference>
<dbReference type="PANTHER" id="PTHR45833">
    <property type="entry name" value="METHIONINE SYNTHASE"/>
    <property type="match status" value="1"/>
</dbReference>
<dbReference type="Pfam" id="PF02607">
    <property type="entry name" value="B12-binding_2"/>
    <property type="match status" value="1"/>
</dbReference>
<name>A0A1J5SCF2_9ZZZZ</name>
<dbReference type="GO" id="GO:0031419">
    <property type="term" value="F:cobalamin binding"/>
    <property type="evidence" value="ECO:0007669"/>
    <property type="project" value="InterPro"/>
</dbReference>
<dbReference type="InterPro" id="IPR003759">
    <property type="entry name" value="Cbl-bd_cap"/>
</dbReference>
<evidence type="ECO:0000259" key="4">
    <source>
        <dbReference type="PROSITE" id="PS51337"/>
    </source>
</evidence>
<dbReference type="EC" id="2.1.1.13" evidence="5"/>
<dbReference type="PROSITE" id="PS51337">
    <property type="entry name" value="B12_BINDING_NTER"/>
    <property type="match status" value="1"/>
</dbReference>
<evidence type="ECO:0000256" key="2">
    <source>
        <dbReference type="ARBA" id="ARBA00023285"/>
    </source>
</evidence>
<keyword evidence="1" id="KW-0479">Metal-binding</keyword>
<dbReference type="GO" id="GO:0046653">
    <property type="term" value="P:tetrahydrofolate metabolic process"/>
    <property type="evidence" value="ECO:0007669"/>
    <property type="project" value="TreeGrafter"/>
</dbReference>
<dbReference type="SUPFAM" id="SSF52242">
    <property type="entry name" value="Cobalamin (vitamin B12)-binding domain"/>
    <property type="match status" value="1"/>
</dbReference>
<proteinExistence type="predicted"/>
<keyword evidence="5" id="KW-0489">Methyltransferase</keyword>
<keyword evidence="5" id="KW-0808">Transferase</keyword>
<reference evidence="5" key="1">
    <citation type="submission" date="2016-10" db="EMBL/GenBank/DDBJ databases">
        <title>Sequence of Gallionella enrichment culture.</title>
        <authorList>
            <person name="Poehlein A."/>
            <person name="Muehling M."/>
            <person name="Daniel R."/>
        </authorList>
    </citation>
    <scope>NUCLEOTIDE SEQUENCE</scope>
</reference>
<accession>A0A1J5SCF2</accession>
<dbReference type="Gene3D" id="1.10.1240.10">
    <property type="entry name" value="Methionine synthase domain"/>
    <property type="match status" value="1"/>
</dbReference>
<evidence type="ECO:0000256" key="1">
    <source>
        <dbReference type="ARBA" id="ARBA00022723"/>
    </source>
</evidence>
<dbReference type="PANTHER" id="PTHR45833:SF1">
    <property type="entry name" value="METHIONINE SYNTHASE"/>
    <property type="match status" value="1"/>
</dbReference>
<dbReference type="InterPro" id="IPR036724">
    <property type="entry name" value="Cobalamin-bd_sf"/>
</dbReference>
<feature type="domain" description="B12-binding N-terminal" evidence="4">
    <location>
        <begin position="1"/>
        <end position="89"/>
    </location>
</feature>
<dbReference type="Gene3D" id="3.40.50.280">
    <property type="entry name" value="Cobalamin-binding domain"/>
    <property type="match status" value="1"/>
</dbReference>
<dbReference type="GO" id="GO:0050667">
    <property type="term" value="P:homocysteine metabolic process"/>
    <property type="evidence" value="ECO:0007669"/>
    <property type="project" value="TreeGrafter"/>
</dbReference>
<sequence>MNEEEKQLVEWLADMNEDDALALAKRMLLEDGKDPLRVLELCRMAMDLVGKRFEEGDYFLPELVLAGEMLETIGAIAKPLIKQAPGEEAKKLGKILIGTVHGDLHDIGKNIVSFMLDINGFEVKDIGIDVPVTSFIEEINGYQPDVVGLSGFLTLAFDSMKETIAAIDGAGLRDKVKIMIGGGQIDETVRAYTGADAFGVNAVEAVNLCKGWMGVAA</sequence>
<evidence type="ECO:0000313" key="5">
    <source>
        <dbReference type="EMBL" id="OIR01728.1"/>
    </source>
</evidence>
<dbReference type="GO" id="GO:0032259">
    <property type="term" value="P:methylation"/>
    <property type="evidence" value="ECO:0007669"/>
    <property type="project" value="UniProtKB-KW"/>
</dbReference>
<dbReference type="GO" id="GO:0046872">
    <property type="term" value="F:metal ion binding"/>
    <property type="evidence" value="ECO:0007669"/>
    <property type="project" value="UniProtKB-KW"/>
</dbReference>
<dbReference type="SMART" id="SM01018">
    <property type="entry name" value="B12-binding_2"/>
    <property type="match status" value="1"/>
</dbReference>
<gene>
    <name evidence="5" type="primary">metH_11</name>
    <name evidence="5" type="ORF">GALL_162300</name>
</gene>
<keyword evidence="2" id="KW-0170">Cobalt</keyword>
<organism evidence="5">
    <name type="scientific">mine drainage metagenome</name>
    <dbReference type="NCBI Taxonomy" id="410659"/>
    <lineage>
        <taxon>unclassified sequences</taxon>
        <taxon>metagenomes</taxon>
        <taxon>ecological metagenomes</taxon>
    </lineage>
</organism>
<dbReference type="AlphaFoldDB" id="A0A1J5SCF2"/>